<feature type="non-terminal residue" evidence="1">
    <location>
        <position position="1"/>
    </location>
</feature>
<sequence length="24" mass="2724">VFRTATRMEIAFWQQGLNAAQEGV</sequence>
<accession>A0A6S6TK81</accession>
<organism evidence="1">
    <name type="scientific">uncultured Thiotrichaceae bacterium</name>
    <dbReference type="NCBI Taxonomy" id="298394"/>
    <lineage>
        <taxon>Bacteria</taxon>
        <taxon>Pseudomonadati</taxon>
        <taxon>Pseudomonadota</taxon>
        <taxon>Gammaproteobacteria</taxon>
        <taxon>Thiotrichales</taxon>
        <taxon>Thiotrichaceae</taxon>
        <taxon>environmental samples</taxon>
    </lineage>
</organism>
<protein>
    <recommendedName>
        <fullName evidence="2">Thiaminase II</fullName>
    </recommendedName>
</protein>
<dbReference type="AlphaFoldDB" id="A0A6S6TK81"/>
<reference evidence="1" key="1">
    <citation type="submission" date="2020-01" db="EMBL/GenBank/DDBJ databases">
        <authorList>
            <person name="Meier V. D."/>
            <person name="Meier V D."/>
        </authorList>
    </citation>
    <scope>NUCLEOTIDE SEQUENCE</scope>
    <source>
        <strain evidence="1">HLG_WM_MAG_08</strain>
    </source>
</reference>
<gene>
    <name evidence="1" type="ORF">HELGO_WM46799</name>
</gene>
<evidence type="ECO:0000313" key="1">
    <source>
        <dbReference type="EMBL" id="CAA6816920.1"/>
    </source>
</evidence>
<name>A0A6S6TK81_9GAMM</name>
<proteinExistence type="predicted"/>
<evidence type="ECO:0008006" key="2">
    <source>
        <dbReference type="Google" id="ProtNLM"/>
    </source>
</evidence>
<dbReference type="EMBL" id="CACVAV010000269">
    <property type="protein sequence ID" value="CAA6816920.1"/>
    <property type="molecule type" value="Genomic_DNA"/>
</dbReference>